<sequence length="80" mass="8456">MPMGSISCSSGSGAPRPTRDSAELKDCAKKSKYLNQPSSPRSTTTAATSTNFRARGEVSRVMAIAAAWLATMENTRSSTQ</sequence>
<gene>
    <name evidence="2" type="ORF">UFOPK3992_02090</name>
</gene>
<dbReference type="AlphaFoldDB" id="A0A6J7RF17"/>
<protein>
    <submittedName>
        <fullName evidence="2">Unannotated protein</fullName>
    </submittedName>
</protein>
<feature type="region of interest" description="Disordered" evidence="1">
    <location>
        <begin position="1"/>
        <end position="51"/>
    </location>
</feature>
<evidence type="ECO:0000256" key="1">
    <source>
        <dbReference type="SAM" id="MobiDB-lite"/>
    </source>
</evidence>
<accession>A0A6J7RF17</accession>
<organism evidence="2">
    <name type="scientific">freshwater metagenome</name>
    <dbReference type="NCBI Taxonomy" id="449393"/>
    <lineage>
        <taxon>unclassified sequences</taxon>
        <taxon>metagenomes</taxon>
        <taxon>ecological metagenomes</taxon>
    </lineage>
</organism>
<feature type="compositionally biased region" description="Low complexity" evidence="1">
    <location>
        <begin position="37"/>
        <end position="50"/>
    </location>
</feature>
<dbReference type="EMBL" id="CAFBOZ010000396">
    <property type="protein sequence ID" value="CAB5027399.1"/>
    <property type="molecule type" value="Genomic_DNA"/>
</dbReference>
<reference evidence="2" key="1">
    <citation type="submission" date="2020-05" db="EMBL/GenBank/DDBJ databases">
        <authorList>
            <person name="Chiriac C."/>
            <person name="Salcher M."/>
            <person name="Ghai R."/>
            <person name="Kavagutti S V."/>
        </authorList>
    </citation>
    <scope>NUCLEOTIDE SEQUENCE</scope>
</reference>
<feature type="compositionally biased region" description="Basic and acidic residues" evidence="1">
    <location>
        <begin position="17"/>
        <end position="29"/>
    </location>
</feature>
<proteinExistence type="predicted"/>
<name>A0A6J7RF17_9ZZZZ</name>
<feature type="compositionally biased region" description="Polar residues" evidence="1">
    <location>
        <begin position="1"/>
        <end position="12"/>
    </location>
</feature>
<evidence type="ECO:0000313" key="2">
    <source>
        <dbReference type="EMBL" id="CAB5027399.1"/>
    </source>
</evidence>